<name>A0A0F7RX23_9BASI</name>
<evidence type="ECO:0000313" key="4">
    <source>
        <dbReference type="Proteomes" id="UP000242770"/>
    </source>
</evidence>
<dbReference type="GO" id="GO:0003677">
    <property type="term" value="F:DNA binding"/>
    <property type="evidence" value="ECO:0007669"/>
    <property type="project" value="InterPro"/>
</dbReference>
<feature type="domain" description="DNA polymerase III gamma subunit" evidence="1">
    <location>
        <begin position="52"/>
        <end position="122"/>
    </location>
</feature>
<dbReference type="Gene3D" id="1.10.8.60">
    <property type="match status" value="1"/>
</dbReference>
<proteinExistence type="predicted"/>
<dbReference type="InterPro" id="IPR008921">
    <property type="entry name" value="DNA_pol3_clamp-load_cplx_C"/>
</dbReference>
<dbReference type="GO" id="GO:0006260">
    <property type="term" value="P:DNA replication"/>
    <property type="evidence" value="ECO:0007669"/>
    <property type="project" value="InterPro"/>
</dbReference>
<dbReference type="AlphaFoldDB" id="A0A0F7RX23"/>
<feature type="domain" description="DNA polymerase III subunit gamma/tau helical lid" evidence="2">
    <location>
        <begin position="4"/>
        <end position="48"/>
    </location>
</feature>
<evidence type="ECO:0000259" key="2">
    <source>
        <dbReference type="Pfam" id="PF22608"/>
    </source>
</evidence>
<dbReference type="Proteomes" id="UP000242770">
    <property type="component" value="Unassembled WGS sequence"/>
</dbReference>
<accession>A0A0F7RX23</accession>
<dbReference type="Pfam" id="PF22608">
    <property type="entry name" value="DNAX_ATPase_lid"/>
    <property type="match status" value="1"/>
</dbReference>
<evidence type="ECO:0000259" key="1">
    <source>
        <dbReference type="Pfam" id="PF12169"/>
    </source>
</evidence>
<dbReference type="EMBL" id="CCFA01004131">
    <property type="protein sequence ID" value="CDS01556.1"/>
    <property type="molecule type" value="Genomic_DNA"/>
</dbReference>
<dbReference type="GO" id="GO:0003887">
    <property type="term" value="F:DNA-directed DNA polymerase activity"/>
    <property type="evidence" value="ECO:0007669"/>
    <property type="project" value="InterPro"/>
</dbReference>
<organism evidence="3 4">
    <name type="scientific">Sporisorium scitamineum</name>
    <dbReference type="NCBI Taxonomy" id="49012"/>
    <lineage>
        <taxon>Eukaryota</taxon>
        <taxon>Fungi</taxon>
        <taxon>Dikarya</taxon>
        <taxon>Basidiomycota</taxon>
        <taxon>Ustilaginomycotina</taxon>
        <taxon>Ustilaginomycetes</taxon>
        <taxon>Ustilaginales</taxon>
        <taxon>Ustilaginaceae</taxon>
        <taxon>Sporisorium</taxon>
    </lineage>
</organism>
<dbReference type="SUPFAM" id="SSF48019">
    <property type="entry name" value="post-AAA+ oligomerization domain-like"/>
    <property type="match status" value="1"/>
</dbReference>
<sequence length="143" mass="15826">MLLVEHLASVLKQEQLGLPPDMLTLIAHQSQVLVRKALSLLDQAISYARYDVKLHDIAQALGIIDHRAITLLVTAIVQCNADRALKEVQDGEHAGYDLTKLMTQLAWYIHNITLVQVLNEPAGRWPSYAAKAIGSASLLQRPN</sequence>
<gene>
    <name evidence="3" type="primary">SSCI69220.1</name>
</gene>
<dbReference type="Pfam" id="PF12169">
    <property type="entry name" value="DNA_pol3_gamma3"/>
    <property type="match status" value="1"/>
</dbReference>
<reference evidence="4" key="1">
    <citation type="submission" date="2014-06" db="EMBL/GenBank/DDBJ databases">
        <authorList>
            <person name="Berkman P.J."/>
        </authorList>
    </citation>
    <scope>NUCLEOTIDE SEQUENCE [LARGE SCALE GENOMIC DNA]</scope>
</reference>
<keyword evidence="4" id="KW-1185">Reference proteome</keyword>
<dbReference type="InterPro" id="IPR045085">
    <property type="entry name" value="HLD_clamp_pol_III_gamma_tau"/>
</dbReference>
<dbReference type="InterPro" id="IPR022754">
    <property type="entry name" value="DNA_pol_III_gamma-3"/>
</dbReference>
<evidence type="ECO:0000313" key="3">
    <source>
        <dbReference type="EMBL" id="CDS01556.1"/>
    </source>
</evidence>
<dbReference type="Gene3D" id="1.20.272.10">
    <property type="match status" value="1"/>
</dbReference>
<protein>
    <submittedName>
        <fullName evidence="3">Uncharacterized protein</fullName>
    </submittedName>
</protein>